<evidence type="ECO:0000313" key="5">
    <source>
        <dbReference type="Proteomes" id="UP001194468"/>
    </source>
</evidence>
<comment type="caution">
    <text evidence="4">The sequence shown here is derived from an EMBL/GenBank/DDBJ whole genome shotgun (WGS) entry which is preliminary data.</text>
</comment>
<reference evidence="4" key="1">
    <citation type="submission" date="2019-10" db="EMBL/GenBank/DDBJ databases">
        <authorList>
            <consortium name="DOE Joint Genome Institute"/>
            <person name="Kuo A."/>
            <person name="Miyauchi S."/>
            <person name="Kiss E."/>
            <person name="Drula E."/>
            <person name="Kohler A."/>
            <person name="Sanchez-Garcia M."/>
            <person name="Andreopoulos B."/>
            <person name="Barry K.W."/>
            <person name="Bonito G."/>
            <person name="Buee M."/>
            <person name="Carver A."/>
            <person name="Chen C."/>
            <person name="Cichocki N."/>
            <person name="Clum A."/>
            <person name="Culley D."/>
            <person name="Crous P.W."/>
            <person name="Fauchery L."/>
            <person name="Girlanda M."/>
            <person name="Hayes R."/>
            <person name="Keri Z."/>
            <person name="LaButti K."/>
            <person name="Lipzen A."/>
            <person name="Lombard V."/>
            <person name="Magnuson J."/>
            <person name="Maillard F."/>
            <person name="Morin E."/>
            <person name="Murat C."/>
            <person name="Nolan M."/>
            <person name="Ohm R."/>
            <person name="Pangilinan J."/>
            <person name="Pereira M."/>
            <person name="Perotto S."/>
            <person name="Peter M."/>
            <person name="Riley R."/>
            <person name="Sitrit Y."/>
            <person name="Stielow B."/>
            <person name="Szollosi G."/>
            <person name="Zifcakova L."/>
            <person name="Stursova M."/>
            <person name="Spatafora J.W."/>
            <person name="Tedersoo L."/>
            <person name="Vaario L.-M."/>
            <person name="Yamada A."/>
            <person name="Yan M."/>
            <person name="Wang P."/>
            <person name="Xu J."/>
            <person name="Bruns T."/>
            <person name="Baldrian P."/>
            <person name="Vilgalys R."/>
            <person name="Henrissat B."/>
            <person name="Grigoriev I.V."/>
            <person name="Hibbett D."/>
            <person name="Nagy L.G."/>
            <person name="Martin F.M."/>
        </authorList>
    </citation>
    <scope>NUCLEOTIDE SEQUENCE</scope>
    <source>
        <strain evidence="4">BED1</strain>
    </source>
</reference>
<gene>
    <name evidence="4" type="ORF">L210DRAFT_2938578</name>
</gene>
<evidence type="ECO:0000256" key="3">
    <source>
        <dbReference type="ARBA" id="ARBA00022833"/>
    </source>
</evidence>
<dbReference type="AlphaFoldDB" id="A0AAD4GIF4"/>
<accession>A0AAD4GIF4</accession>
<dbReference type="EMBL" id="WHUW01000005">
    <property type="protein sequence ID" value="KAF8445857.1"/>
    <property type="molecule type" value="Genomic_DNA"/>
</dbReference>
<dbReference type="Proteomes" id="UP001194468">
    <property type="component" value="Unassembled WGS sequence"/>
</dbReference>
<organism evidence="4 5">
    <name type="scientific">Boletus edulis BED1</name>
    <dbReference type="NCBI Taxonomy" id="1328754"/>
    <lineage>
        <taxon>Eukaryota</taxon>
        <taxon>Fungi</taxon>
        <taxon>Dikarya</taxon>
        <taxon>Basidiomycota</taxon>
        <taxon>Agaricomycotina</taxon>
        <taxon>Agaricomycetes</taxon>
        <taxon>Agaricomycetidae</taxon>
        <taxon>Boletales</taxon>
        <taxon>Boletineae</taxon>
        <taxon>Boletaceae</taxon>
        <taxon>Boletoideae</taxon>
        <taxon>Boletus</taxon>
    </lineage>
</organism>
<dbReference type="Pfam" id="PF05907">
    <property type="entry name" value="CXXC_Zn-b_euk"/>
    <property type="match status" value="1"/>
</dbReference>
<dbReference type="InterPro" id="IPR008584">
    <property type="entry name" value="CXXC_Zn-binding_euk"/>
</dbReference>
<comment type="similarity">
    <text evidence="1">Belongs to the UPF0587 family.</text>
</comment>
<evidence type="ECO:0000256" key="2">
    <source>
        <dbReference type="ARBA" id="ARBA00022723"/>
    </source>
</evidence>
<dbReference type="PANTHER" id="PTHR12857:SF0">
    <property type="entry name" value="CXXC MOTIF CONTAINING ZINC BINDING PROTEIN"/>
    <property type="match status" value="1"/>
</dbReference>
<name>A0AAD4GIF4_BOLED</name>
<evidence type="ECO:0000313" key="4">
    <source>
        <dbReference type="EMBL" id="KAF8445857.1"/>
    </source>
</evidence>
<evidence type="ECO:0000256" key="1">
    <source>
        <dbReference type="ARBA" id="ARBA00007818"/>
    </source>
</evidence>
<dbReference type="PANTHER" id="PTHR12857">
    <property type="entry name" value="CXXC MOTIF CONTAINING ZINC BINDING PROTEIN"/>
    <property type="match status" value="1"/>
</dbReference>
<keyword evidence="5" id="KW-1185">Reference proteome</keyword>
<reference evidence="4" key="2">
    <citation type="journal article" date="2020" name="Nat. Commun.">
        <title>Large-scale genome sequencing of mycorrhizal fungi provides insights into the early evolution of symbiotic traits.</title>
        <authorList>
            <person name="Miyauchi S."/>
            <person name="Kiss E."/>
            <person name="Kuo A."/>
            <person name="Drula E."/>
            <person name="Kohler A."/>
            <person name="Sanchez-Garcia M."/>
            <person name="Morin E."/>
            <person name="Andreopoulos B."/>
            <person name="Barry K.W."/>
            <person name="Bonito G."/>
            <person name="Buee M."/>
            <person name="Carver A."/>
            <person name="Chen C."/>
            <person name="Cichocki N."/>
            <person name="Clum A."/>
            <person name="Culley D."/>
            <person name="Crous P.W."/>
            <person name="Fauchery L."/>
            <person name="Girlanda M."/>
            <person name="Hayes R.D."/>
            <person name="Keri Z."/>
            <person name="LaButti K."/>
            <person name="Lipzen A."/>
            <person name="Lombard V."/>
            <person name="Magnuson J."/>
            <person name="Maillard F."/>
            <person name="Murat C."/>
            <person name="Nolan M."/>
            <person name="Ohm R.A."/>
            <person name="Pangilinan J."/>
            <person name="Pereira M.F."/>
            <person name="Perotto S."/>
            <person name="Peter M."/>
            <person name="Pfister S."/>
            <person name="Riley R."/>
            <person name="Sitrit Y."/>
            <person name="Stielow J.B."/>
            <person name="Szollosi G."/>
            <person name="Zifcakova L."/>
            <person name="Stursova M."/>
            <person name="Spatafora J.W."/>
            <person name="Tedersoo L."/>
            <person name="Vaario L.M."/>
            <person name="Yamada A."/>
            <person name="Yan M."/>
            <person name="Wang P."/>
            <person name="Xu J."/>
            <person name="Bruns T."/>
            <person name="Baldrian P."/>
            <person name="Vilgalys R."/>
            <person name="Dunand C."/>
            <person name="Henrissat B."/>
            <person name="Grigoriev I.V."/>
            <person name="Hibbett D."/>
            <person name="Nagy L.G."/>
            <person name="Martin F.M."/>
        </authorList>
    </citation>
    <scope>NUCLEOTIDE SEQUENCE</scope>
    <source>
        <strain evidence="4">BED1</strain>
    </source>
</reference>
<protein>
    <submittedName>
        <fullName evidence="4">DUF866-domain-containing protein</fullName>
    </submittedName>
</protein>
<keyword evidence="2" id="KW-0479">Metal-binding</keyword>
<proteinExistence type="inferred from homology"/>
<dbReference type="SUPFAM" id="SSF141678">
    <property type="entry name" value="MAL13P1.257-like"/>
    <property type="match status" value="1"/>
</dbReference>
<dbReference type="GO" id="GO:0008270">
    <property type="term" value="F:zinc ion binding"/>
    <property type="evidence" value="ECO:0007669"/>
    <property type="project" value="TreeGrafter"/>
</dbReference>
<keyword evidence="3" id="KW-0862">Zinc</keyword>
<sequence>MVRLNLEIKAELENVTDLRPAMDDFEYFFKVQCTSCREVHPKIVSLNRIEEREVSGGRHGTAHLIWRCSNCKHENSAKFDTSIPVCPYTATHSGNFSRILVVECRGLEFVEFDPRGQWTCKGTDSNTTFSDVEFQEGEWFDYDEKGRLPVQVTSLEGRFTRA</sequence>